<dbReference type="InterPro" id="IPR053138">
    <property type="entry name" value="N-alpha-Ac-DABA_deacetylase"/>
</dbReference>
<dbReference type="EMBL" id="CP002959">
    <property type="protein sequence ID" value="AFM10893.1"/>
    <property type="molecule type" value="Genomic_DNA"/>
</dbReference>
<comment type="cofactor">
    <cofactor evidence="1">
        <name>Zn(2+)</name>
        <dbReference type="ChEBI" id="CHEBI:29105"/>
    </cofactor>
</comment>
<evidence type="ECO:0000313" key="7">
    <source>
        <dbReference type="Proteomes" id="UP000006048"/>
    </source>
</evidence>
<evidence type="ECO:0000256" key="1">
    <source>
        <dbReference type="ARBA" id="ARBA00001947"/>
    </source>
</evidence>
<dbReference type="Pfam" id="PF24827">
    <property type="entry name" value="AstE_AspA_cat"/>
    <property type="match status" value="1"/>
</dbReference>
<sequence>MGAFDANMPGQRAPRVHSPSELAAALAPGEWLKNFIPFEEDGSQRSWLMPYLFAHGAKPGRKVTIIAAIHGDELNGVRMLHELANLLQGTEINGSLCLVPVANLMGYANHSRYLPDRRDLNRMFPGLKDGSEGARLAHFLWTNFVAQADYIVDVHSGSYNRWNFPHLRGNMKDETMREWARNLEGQVVLTSSGVAGSLRKEAGKVGKPVFLIEAGETGRFEKDILRRGLRLLLQILVSLESIDRGVLAEVSARFDTEIGVPDHPTGYYRKAVWQRATHAGLFMPQVAPGERVAVGQPLGFITDLFGERRAEILSEQTGFILGMHLHPQVVPGRALFHIAYDFKEL</sequence>
<dbReference type="STRING" id="869212.Turpa_0233"/>
<evidence type="ECO:0000256" key="3">
    <source>
        <dbReference type="ARBA" id="ARBA00022801"/>
    </source>
</evidence>
<dbReference type="GO" id="GO:0016788">
    <property type="term" value="F:hydrolase activity, acting on ester bonds"/>
    <property type="evidence" value="ECO:0007669"/>
    <property type="project" value="InterPro"/>
</dbReference>
<dbReference type="GO" id="GO:0016811">
    <property type="term" value="F:hydrolase activity, acting on carbon-nitrogen (but not peptide) bonds, in linear amides"/>
    <property type="evidence" value="ECO:0007669"/>
    <property type="project" value="InterPro"/>
</dbReference>
<dbReference type="InterPro" id="IPR043795">
    <property type="entry name" value="N-alpha-Ac-DABA-like"/>
</dbReference>
<evidence type="ECO:0000256" key="4">
    <source>
        <dbReference type="ARBA" id="ARBA00022833"/>
    </source>
</evidence>
<dbReference type="SUPFAM" id="SSF53187">
    <property type="entry name" value="Zn-dependent exopeptidases"/>
    <property type="match status" value="1"/>
</dbReference>
<evidence type="ECO:0000256" key="2">
    <source>
        <dbReference type="ARBA" id="ARBA00022723"/>
    </source>
</evidence>
<keyword evidence="7" id="KW-1185">Reference proteome</keyword>
<accession>I4B0T6</accession>
<dbReference type="PIRSF" id="PIRSF039012">
    <property type="entry name" value="ASP"/>
    <property type="match status" value="1"/>
</dbReference>
<dbReference type="HOGENOM" id="CLU_035605_0_1_12"/>
<dbReference type="KEGG" id="tpx:Turpa_0233"/>
<name>I4B0T6_TURPD</name>
<dbReference type="CDD" id="cd06251">
    <property type="entry name" value="M14_ASTE_ASPA-like"/>
    <property type="match status" value="1"/>
</dbReference>
<gene>
    <name evidence="6" type="ordered locus">Turpa_0233</name>
</gene>
<dbReference type="PATRIC" id="fig|869212.3.peg.194"/>
<dbReference type="AlphaFoldDB" id="I4B0T6"/>
<dbReference type="InterPro" id="IPR055438">
    <property type="entry name" value="AstE_AspA_cat"/>
</dbReference>
<proteinExistence type="predicted"/>
<dbReference type="GO" id="GO:0046872">
    <property type="term" value="F:metal ion binding"/>
    <property type="evidence" value="ECO:0007669"/>
    <property type="project" value="UniProtKB-KW"/>
</dbReference>
<dbReference type="Proteomes" id="UP000006048">
    <property type="component" value="Chromosome"/>
</dbReference>
<keyword evidence="4" id="KW-0862">Zinc</keyword>
<keyword evidence="2" id="KW-0479">Metal-binding</keyword>
<reference evidence="6 7" key="1">
    <citation type="submission" date="2012-06" db="EMBL/GenBank/DDBJ databases">
        <title>The complete chromosome of genome of Turneriella parva DSM 21527.</title>
        <authorList>
            <consortium name="US DOE Joint Genome Institute (JGI-PGF)"/>
            <person name="Lucas S."/>
            <person name="Han J."/>
            <person name="Lapidus A."/>
            <person name="Bruce D."/>
            <person name="Goodwin L."/>
            <person name="Pitluck S."/>
            <person name="Peters L."/>
            <person name="Kyrpides N."/>
            <person name="Mavromatis K."/>
            <person name="Ivanova N."/>
            <person name="Mikhailova N."/>
            <person name="Chertkov O."/>
            <person name="Detter J.C."/>
            <person name="Tapia R."/>
            <person name="Han C."/>
            <person name="Land M."/>
            <person name="Hauser L."/>
            <person name="Markowitz V."/>
            <person name="Cheng J.-F."/>
            <person name="Hugenholtz P."/>
            <person name="Woyke T."/>
            <person name="Wu D."/>
            <person name="Gronow S."/>
            <person name="Wellnitz S."/>
            <person name="Brambilla E."/>
            <person name="Klenk H.-P."/>
            <person name="Eisen J.A."/>
        </authorList>
    </citation>
    <scope>NUCLEOTIDE SEQUENCE [LARGE SCALE GENOMIC DNA]</scope>
    <source>
        <strain evidence="7">ATCC BAA-1111 / DSM 21527 / NCTC 11395 / H</strain>
    </source>
</reference>
<organism evidence="6 7">
    <name type="scientific">Turneriella parva (strain ATCC BAA-1111 / DSM 21527 / NCTC 11395 / H)</name>
    <name type="common">Leptospira parva</name>
    <dbReference type="NCBI Taxonomy" id="869212"/>
    <lineage>
        <taxon>Bacteria</taxon>
        <taxon>Pseudomonadati</taxon>
        <taxon>Spirochaetota</taxon>
        <taxon>Spirochaetia</taxon>
        <taxon>Leptospirales</taxon>
        <taxon>Leptospiraceae</taxon>
        <taxon>Turneriella</taxon>
    </lineage>
</organism>
<feature type="domain" description="Succinylglutamate desuccinylase/Aspartoacylase catalytic" evidence="5">
    <location>
        <begin position="59"/>
        <end position="237"/>
    </location>
</feature>
<protein>
    <submittedName>
        <fullName evidence="6">Succinylglutamate desuccinylase/aspartoacylase</fullName>
    </submittedName>
</protein>
<keyword evidence="3" id="KW-0378">Hydrolase</keyword>
<evidence type="ECO:0000259" key="5">
    <source>
        <dbReference type="Pfam" id="PF24827"/>
    </source>
</evidence>
<dbReference type="Gene3D" id="3.40.630.10">
    <property type="entry name" value="Zn peptidases"/>
    <property type="match status" value="1"/>
</dbReference>
<dbReference type="PANTHER" id="PTHR37326">
    <property type="entry name" value="BLL3975 PROTEIN"/>
    <property type="match status" value="1"/>
</dbReference>
<evidence type="ECO:0000313" key="6">
    <source>
        <dbReference type="EMBL" id="AFM10893.1"/>
    </source>
</evidence>
<dbReference type="PANTHER" id="PTHR37326:SF2">
    <property type="entry name" value="SUCCINYLGLUTAMATE DESUCCINYLASE_ASPARTOACYLASE FAMILY PROTEIN"/>
    <property type="match status" value="1"/>
</dbReference>